<dbReference type="PANTHER" id="PTHR38819:SF2">
    <property type="entry name" value="PROLINE-RICH PROTEIN 20A-RELATED"/>
    <property type="match status" value="1"/>
</dbReference>
<dbReference type="OMA" id="AQPEVGH"/>
<accession>A0A2K5KWM1</accession>
<proteinExistence type="inferred from homology"/>
<sequence length="176" mass="18714">SSGHPTEPSCSVVDPEDSLEVDAPAEAAQPAKPIAYVKPLRREPPACTESAPPAERGRRRGGSPRAGRGRGRGRGPRREAGQRQGAERLLGPDMHIQLHHHGEPGHQGEPEIRQTSAFSFPGTAPVPRTVEGPGPEGAQPEVGHQEPFRTLGGSDVLQVIQTPMQGVPVFITDIAY</sequence>
<dbReference type="Proteomes" id="UP000233060">
    <property type="component" value="Unassembled WGS sequence"/>
</dbReference>
<organism evidence="3 4">
    <name type="scientific">Cercocebus atys</name>
    <name type="common">Sooty mangabey</name>
    <name type="synonym">Cercocebus torquatus atys</name>
    <dbReference type="NCBI Taxonomy" id="9531"/>
    <lineage>
        <taxon>Eukaryota</taxon>
        <taxon>Metazoa</taxon>
        <taxon>Chordata</taxon>
        <taxon>Craniata</taxon>
        <taxon>Vertebrata</taxon>
        <taxon>Euteleostomi</taxon>
        <taxon>Mammalia</taxon>
        <taxon>Eutheria</taxon>
        <taxon>Euarchontoglires</taxon>
        <taxon>Primates</taxon>
        <taxon>Haplorrhini</taxon>
        <taxon>Catarrhini</taxon>
        <taxon>Cercopithecidae</taxon>
        <taxon>Cercopithecinae</taxon>
        <taxon>Cercocebus</taxon>
    </lineage>
</organism>
<dbReference type="InterPro" id="IPR031439">
    <property type="entry name" value="PRR20"/>
</dbReference>
<dbReference type="AlphaFoldDB" id="A0A2K5KWM1"/>
<evidence type="ECO:0000256" key="2">
    <source>
        <dbReference type="SAM" id="MobiDB-lite"/>
    </source>
</evidence>
<dbReference type="PANTHER" id="PTHR38819">
    <property type="entry name" value="PROLINE-RICH PROTEIN 20A-RELATED"/>
    <property type="match status" value="1"/>
</dbReference>
<feature type="region of interest" description="Disordered" evidence="2">
    <location>
        <begin position="117"/>
        <end position="145"/>
    </location>
</feature>
<feature type="compositionally biased region" description="Basic residues" evidence="2">
    <location>
        <begin position="57"/>
        <end position="75"/>
    </location>
</feature>
<protein>
    <submittedName>
        <fullName evidence="3">Uncharacterized protein</fullName>
    </submittedName>
</protein>
<dbReference type="GeneTree" id="ENSGT00390000001542"/>
<dbReference type="Ensembl" id="ENSCATT00000019526.1">
    <property type="protein sequence ID" value="ENSCATP00000005081.1"/>
    <property type="gene ID" value="ENSCATG00000017094.1"/>
</dbReference>
<keyword evidence="4" id="KW-1185">Reference proteome</keyword>
<name>A0A2K5KWM1_CERAT</name>
<evidence type="ECO:0000256" key="1">
    <source>
        <dbReference type="ARBA" id="ARBA00005946"/>
    </source>
</evidence>
<evidence type="ECO:0000313" key="4">
    <source>
        <dbReference type="Proteomes" id="UP000233060"/>
    </source>
</evidence>
<comment type="similarity">
    <text evidence="1">Belongs to the PRR20 family.</text>
</comment>
<dbReference type="Pfam" id="PF15708">
    <property type="entry name" value="PRR20"/>
    <property type="match status" value="1"/>
</dbReference>
<feature type="region of interest" description="Disordered" evidence="2">
    <location>
        <begin position="1"/>
        <end position="91"/>
    </location>
</feature>
<evidence type="ECO:0000313" key="3">
    <source>
        <dbReference type="Ensembl" id="ENSCATP00000005081.1"/>
    </source>
</evidence>
<reference evidence="3" key="1">
    <citation type="submission" date="2025-08" db="UniProtKB">
        <authorList>
            <consortium name="Ensembl"/>
        </authorList>
    </citation>
    <scope>IDENTIFICATION</scope>
</reference>
<reference evidence="3" key="2">
    <citation type="submission" date="2025-09" db="UniProtKB">
        <authorList>
            <consortium name="Ensembl"/>
        </authorList>
    </citation>
    <scope>IDENTIFICATION</scope>
</reference>